<evidence type="ECO:0000313" key="38">
    <source>
        <dbReference type="EMBL" id="KAK9730739.1"/>
    </source>
</evidence>
<feature type="compositionally biased region" description="Polar residues" evidence="33">
    <location>
        <begin position="977"/>
        <end position="1007"/>
    </location>
</feature>
<keyword evidence="12" id="KW-0677">Repeat</keyword>
<evidence type="ECO:0000256" key="26">
    <source>
        <dbReference type="ARBA" id="ARBA00048679"/>
    </source>
</evidence>
<comment type="caution">
    <text evidence="38">The sequence shown here is derived from an EMBL/GenBank/DDBJ whole genome shotgun (WGS) entry which is preliminary data.</text>
</comment>
<evidence type="ECO:0000256" key="10">
    <source>
        <dbReference type="ARBA" id="ARBA00022553"/>
    </source>
</evidence>
<dbReference type="SUPFAM" id="SSF52799">
    <property type="entry name" value="(Phosphotyrosine protein) phosphatases II"/>
    <property type="match status" value="1"/>
</dbReference>
<keyword evidence="11" id="KW-0808">Transferase</keyword>
<dbReference type="PROSITE" id="PS50011">
    <property type="entry name" value="PROTEIN_KINASE_DOM"/>
    <property type="match status" value="1"/>
</dbReference>
<feature type="compositionally biased region" description="Polar residues" evidence="33">
    <location>
        <begin position="1034"/>
        <end position="1043"/>
    </location>
</feature>
<evidence type="ECO:0000313" key="39">
    <source>
        <dbReference type="Proteomes" id="UP001458880"/>
    </source>
</evidence>
<dbReference type="InterPro" id="IPR000719">
    <property type="entry name" value="Prot_kinase_dom"/>
</dbReference>
<sequence>MSGIFQSAFGYFSTSNNIPNENSFVGQIIEVSNVKLRIKRVIAEGGYAVVFVAQDVNTGIDYALKRLLAADEDAKQNVIQEINILKKLAGHPNIIQYLFASYIEKNKTTHGQHEFLLITELCSGGSLVGILQSRSTAFDPETVCRIFYQTCKAVAHMHTLPQPIIHRDLKIENLLISSDGVVKLCDFGSATLEEFQPDLTWTSNQRSMLEDNLAKFTTPMYRAPEMVDTWNNFNVGKSVDTWALGCILYMLCYMKHPYEDSSKLRIINANYTLPPDTKYSCFHEIIRGCFQVDPEKRLTAPEILERLAAIAETNGYNLKAALDISAAVTSSDLFSNDMSNGVKSTPPARPAQPSPAHNVSRPQQPPTVSHNNPQPPPRPAPMHHPPPPPPNRPPQPDQKPTSGSGGGGGLFSSLKGGAGSFLKNLKDTSSKVMQTMQQSIARTDLDMSYITSRIIVMPYPTEGIESAYRTNHIEDVRLFLESRHPNNKYSVYNVSGRSYYSKFGQARVVDCGFAYPEQFKAPLLNSLYQLCEDIYQYLAGDSRNVCVIHCVDGKATSATLVCALLIYAGLYEVPEDALQMFAVKRLPPNMRPSELRYLYYLTDIVGDPPVYPHYKPITVVNIQMHPIPLFTKVRDGCRPYVEVYSDNRCVLSTLQDYERMRLYNIMDGTCVLPLNVNVCGDVCIVIYHARNVLGGVMTQGKATGIKICQFQFHTGFVAETETTLHFVKSELDELADGQDHYQQKFTVSVGVFVSDIERKPSQPAPWFTDKTLRIMDTVFSSQIEKDETVDNFVSRSPTKPHRPPPPKPPVEKPKRPPPTAIPAPQQRHSEEIIHNIVNIESNIEIDESINISVNLIEETVDLLNLSGQQDNTTTPKKSPSTNFDLLSDFSTPIASVADLNDSTQSQNLFAANDTTNTSAGSDFNFDPFGSAKLGGGWDALNLNANQSAPTVAPKVDAPHQNDNLFAGLGNLNASWSSHSTPNLSTAANNGATYSPQRAPSTTPQHVPTPSPQGGAKTTPQHFAKSPVDGRADYSRSNFDSVLNKNDPKAAAGGKVKSEDVFGDLLGSQGYQFSAKRDNQPRTINEMRKGEIAKDMDPDKLKIMEWTDGKKNNIRALLCTMHVVLWEGTKWSKCEMHQLVTPADVKKAYRKACLAVHPDKQVGTENEKVAKLIFMELNNAWSDFENDANQQNMFSR</sequence>
<dbReference type="Gene3D" id="2.60.40.1110">
    <property type="match status" value="1"/>
</dbReference>
<keyword evidence="23" id="KW-0131">Cell cycle</keyword>
<keyword evidence="10" id="KW-0597">Phosphoprotein</keyword>
<dbReference type="CDD" id="cd14511">
    <property type="entry name" value="PTP_auxilin-like"/>
    <property type="match status" value="1"/>
</dbReference>
<evidence type="ECO:0000256" key="31">
    <source>
        <dbReference type="ARBA" id="ARBA00075670"/>
    </source>
</evidence>
<dbReference type="GO" id="GO:0005524">
    <property type="term" value="F:ATP binding"/>
    <property type="evidence" value="ECO:0007669"/>
    <property type="project" value="UniProtKB-KW"/>
</dbReference>
<dbReference type="SUPFAM" id="SSF46565">
    <property type="entry name" value="Chaperone J-domain"/>
    <property type="match status" value="1"/>
</dbReference>
<dbReference type="InterPro" id="IPR029021">
    <property type="entry name" value="Prot-tyrosine_phosphatase-like"/>
</dbReference>
<dbReference type="Gene3D" id="1.10.287.110">
    <property type="entry name" value="DnaJ domain"/>
    <property type="match status" value="1"/>
</dbReference>
<evidence type="ECO:0000259" key="37">
    <source>
        <dbReference type="PROSITE" id="PS51182"/>
    </source>
</evidence>
<comment type="subunit">
    <text evidence="28">Forms a complex composed of HSPA8, CLTC and DNAJC6. Interacts with HSPA8/HSC70 in an ATP-dependent manner; this interaction stimulates the HSPA8's ATPase activity. Interacts with CLTC; this interaction produces a local change in heavy-chain contacts, creating a detectable global distortion of the clathrin coat. Interacts with AP2A2. Interacts with DNM1(GTP-bound form); this interaction allows clathrin-coated vesicle (CCV) formation at the plasma membrane.</text>
</comment>
<evidence type="ECO:0000256" key="6">
    <source>
        <dbReference type="ARBA" id="ARBA00012513"/>
    </source>
</evidence>
<evidence type="ECO:0000256" key="21">
    <source>
        <dbReference type="ARBA" id="ARBA00023036"/>
    </source>
</evidence>
<dbReference type="PROSITE" id="PS51182">
    <property type="entry name" value="C2_TENSIN"/>
    <property type="match status" value="1"/>
</dbReference>
<dbReference type="PROSITE" id="PS51181">
    <property type="entry name" value="PPASE_TENSIN"/>
    <property type="match status" value="1"/>
</dbReference>
<keyword evidence="8" id="KW-0963">Cytoplasm</keyword>
<dbReference type="FunFam" id="2.60.40.1110:FF:000001">
    <property type="entry name" value="cyclin-G-associated kinase isoform X2"/>
    <property type="match status" value="1"/>
</dbReference>
<evidence type="ECO:0000256" key="11">
    <source>
        <dbReference type="ARBA" id="ARBA00022679"/>
    </source>
</evidence>
<proteinExistence type="inferred from homology"/>
<dbReference type="InterPro" id="IPR011009">
    <property type="entry name" value="Kinase-like_dom_sf"/>
</dbReference>
<feature type="region of interest" description="Disordered" evidence="33">
    <location>
        <begin position="786"/>
        <end position="829"/>
    </location>
</feature>
<evidence type="ECO:0000256" key="28">
    <source>
        <dbReference type="ARBA" id="ARBA00064305"/>
    </source>
</evidence>
<dbReference type="PANTHER" id="PTHR22967">
    <property type="entry name" value="SERINE/THREONINE PROTEIN KINASE"/>
    <property type="match status" value="1"/>
</dbReference>
<dbReference type="PANTHER" id="PTHR22967:SF105">
    <property type="entry name" value="CYCLIN-G-ASSOCIATED KINASE"/>
    <property type="match status" value="1"/>
</dbReference>
<dbReference type="CDD" id="cd06257">
    <property type="entry name" value="DnaJ"/>
    <property type="match status" value="1"/>
</dbReference>
<keyword evidence="16" id="KW-0067">ATP-binding</keyword>
<dbReference type="AlphaFoldDB" id="A0AAW1L993"/>
<comment type="catalytic activity">
    <reaction evidence="26">
        <text>L-seryl-[protein] + ATP = O-phospho-L-seryl-[protein] + ADP + H(+)</text>
        <dbReference type="Rhea" id="RHEA:17989"/>
        <dbReference type="Rhea" id="RHEA-COMP:9863"/>
        <dbReference type="Rhea" id="RHEA-COMP:11604"/>
        <dbReference type="ChEBI" id="CHEBI:15378"/>
        <dbReference type="ChEBI" id="CHEBI:29999"/>
        <dbReference type="ChEBI" id="CHEBI:30616"/>
        <dbReference type="ChEBI" id="CHEBI:83421"/>
        <dbReference type="ChEBI" id="CHEBI:456216"/>
        <dbReference type="EC" id="2.7.11.1"/>
    </reaction>
</comment>
<keyword evidence="19" id="KW-0007">Acetylation</keyword>
<evidence type="ECO:0000256" key="7">
    <source>
        <dbReference type="ARBA" id="ARBA00022481"/>
    </source>
</evidence>
<keyword evidence="9" id="KW-0723">Serine/threonine-protein kinase</keyword>
<evidence type="ECO:0000256" key="5">
    <source>
        <dbReference type="ARBA" id="ARBA00005490"/>
    </source>
</evidence>
<comment type="function">
    <text evidence="27">Associates with cyclin G and CDK5. Seems to act as an auxilin homolog that is involved in the uncoating of clathrin-coated vesicles by Hsc70 in non-neuronal cells. Expression oscillates slightly during the cell cycle, peaking at G1. May play a role in clathrin-mediated endocytosis and intracellular trafficking, and in the dynamics of clathrin assembly/disassembly.</text>
</comment>
<evidence type="ECO:0000256" key="15">
    <source>
        <dbReference type="ARBA" id="ARBA00022801"/>
    </source>
</evidence>
<accession>A0AAW1L993</accession>
<evidence type="ECO:0000256" key="24">
    <source>
        <dbReference type="ARBA" id="ARBA00023329"/>
    </source>
</evidence>
<keyword evidence="24" id="KW-0968">Cytoplasmic vesicle</keyword>
<keyword evidence="14" id="KW-0418">Kinase</keyword>
<evidence type="ECO:0000259" key="36">
    <source>
        <dbReference type="PROSITE" id="PS51181"/>
    </source>
</evidence>
<dbReference type="GO" id="GO:0030136">
    <property type="term" value="C:clathrin-coated vesicle"/>
    <property type="evidence" value="ECO:0007669"/>
    <property type="project" value="UniProtKB-SubCell"/>
</dbReference>
<comment type="subcellular location">
    <subcellularLocation>
        <location evidence="2">Cell junction</location>
        <location evidence="2">Focal adhesion</location>
    </subcellularLocation>
    <subcellularLocation>
        <location evidence="3">Cytoplasm</location>
        <location evidence="3">Perinuclear region</location>
    </subcellularLocation>
    <subcellularLocation>
        <location evidence="1">Cytoplasmic vesicle</location>
        <location evidence="1">Clathrin-coated vesicle</location>
    </subcellularLocation>
    <subcellularLocation>
        <location evidence="4">Golgi apparatus</location>
        <location evidence="4">trans-Golgi network</location>
    </subcellularLocation>
</comment>
<evidence type="ECO:0000256" key="20">
    <source>
        <dbReference type="ARBA" id="ARBA00023034"/>
    </source>
</evidence>
<feature type="domain" description="J" evidence="35">
    <location>
        <begin position="1128"/>
        <end position="1195"/>
    </location>
</feature>
<evidence type="ECO:0000256" key="19">
    <source>
        <dbReference type="ARBA" id="ARBA00022990"/>
    </source>
</evidence>
<dbReference type="SMART" id="SM01326">
    <property type="entry name" value="PTEN_C2"/>
    <property type="match status" value="1"/>
</dbReference>
<dbReference type="EMBL" id="JASPKY010000143">
    <property type="protein sequence ID" value="KAK9730739.1"/>
    <property type="molecule type" value="Genomic_DNA"/>
</dbReference>
<evidence type="ECO:0000256" key="4">
    <source>
        <dbReference type="ARBA" id="ARBA00004601"/>
    </source>
</evidence>
<dbReference type="PROSITE" id="PS00108">
    <property type="entry name" value="PROTEIN_KINASE_ST"/>
    <property type="match status" value="1"/>
</dbReference>
<evidence type="ECO:0000256" key="22">
    <source>
        <dbReference type="ARBA" id="ARBA00023186"/>
    </source>
</evidence>
<reference evidence="38 39" key="1">
    <citation type="journal article" date="2024" name="BMC Genomics">
        <title>De novo assembly and annotation of Popillia japonica's genome with initial clues to its potential as an invasive pest.</title>
        <authorList>
            <person name="Cucini C."/>
            <person name="Boschi S."/>
            <person name="Funari R."/>
            <person name="Cardaioli E."/>
            <person name="Iannotti N."/>
            <person name="Marturano G."/>
            <person name="Paoli F."/>
            <person name="Bruttini M."/>
            <person name="Carapelli A."/>
            <person name="Frati F."/>
            <person name="Nardi F."/>
        </authorList>
    </citation>
    <scope>NUCLEOTIDE SEQUENCE [LARGE SCALE GENOMIC DNA]</scope>
    <source>
        <strain evidence="38">DMR45628</strain>
    </source>
</reference>
<organism evidence="38 39">
    <name type="scientific">Popillia japonica</name>
    <name type="common">Japanese beetle</name>
    <dbReference type="NCBI Taxonomy" id="7064"/>
    <lineage>
        <taxon>Eukaryota</taxon>
        <taxon>Metazoa</taxon>
        <taxon>Ecdysozoa</taxon>
        <taxon>Arthropoda</taxon>
        <taxon>Hexapoda</taxon>
        <taxon>Insecta</taxon>
        <taxon>Pterygota</taxon>
        <taxon>Neoptera</taxon>
        <taxon>Endopterygota</taxon>
        <taxon>Coleoptera</taxon>
        <taxon>Polyphaga</taxon>
        <taxon>Scarabaeiformia</taxon>
        <taxon>Scarabaeidae</taxon>
        <taxon>Rutelinae</taxon>
        <taxon>Popillia</taxon>
    </lineage>
</organism>
<keyword evidence="13" id="KW-0547">Nucleotide-binding</keyword>
<keyword evidence="7" id="KW-0488">Methylation</keyword>
<evidence type="ECO:0000256" key="3">
    <source>
        <dbReference type="ARBA" id="ARBA00004556"/>
    </source>
</evidence>
<name>A0AAW1L993_POPJA</name>
<evidence type="ECO:0000256" key="1">
    <source>
        <dbReference type="ARBA" id="ARBA00004132"/>
    </source>
</evidence>
<dbReference type="SUPFAM" id="SSF49562">
    <property type="entry name" value="C2 domain (Calcium/lipid-binding domain, CaLB)"/>
    <property type="match status" value="1"/>
</dbReference>
<evidence type="ECO:0000256" key="2">
    <source>
        <dbReference type="ARBA" id="ARBA00004246"/>
    </source>
</evidence>
<dbReference type="InterPro" id="IPR008271">
    <property type="entry name" value="Ser/Thr_kinase_AS"/>
</dbReference>
<evidence type="ECO:0000259" key="35">
    <source>
        <dbReference type="PROSITE" id="PS50076"/>
    </source>
</evidence>
<evidence type="ECO:0000256" key="32">
    <source>
        <dbReference type="ARBA" id="ARBA00076380"/>
    </source>
</evidence>
<dbReference type="PROSITE" id="PS50076">
    <property type="entry name" value="DNAJ_2"/>
    <property type="match status" value="1"/>
</dbReference>
<evidence type="ECO:0000256" key="14">
    <source>
        <dbReference type="ARBA" id="ARBA00022777"/>
    </source>
</evidence>
<keyword evidence="20" id="KW-0333">Golgi apparatus</keyword>
<evidence type="ECO:0000256" key="8">
    <source>
        <dbReference type="ARBA" id="ARBA00022490"/>
    </source>
</evidence>
<dbReference type="Pfam" id="PF10409">
    <property type="entry name" value="PTEN_C2"/>
    <property type="match status" value="1"/>
</dbReference>
<keyword evidence="15" id="KW-0378">Hydrolase</keyword>
<dbReference type="InterPro" id="IPR001623">
    <property type="entry name" value="DnaJ_domain"/>
</dbReference>
<evidence type="ECO:0000256" key="25">
    <source>
        <dbReference type="ARBA" id="ARBA00047899"/>
    </source>
</evidence>
<feature type="domain" description="Phosphatase tensin-type" evidence="36">
    <location>
        <begin position="436"/>
        <end position="608"/>
    </location>
</feature>
<evidence type="ECO:0000256" key="12">
    <source>
        <dbReference type="ARBA" id="ARBA00022737"/>
    </source>
</evidence>
<dbReference type="GO" id="GO:0005925">
    <property type="term" value="C:focal adhesion"/>
    <property type="evidence" value="ECO:0007669"/>
    <property type="project" value="UniProtKB-SubCell"/>
</dbReference>
<protein>
    <recommendedName>
        <fullName evidence="30">Auxilin</fullName>
        <ecNumber evidence="6">2.7.11.1</ecNumber>
    </recommendedName>
    <alternativeName>
        <fullName evidence="29">Cyclin-G-associated kinase</fullName>
    </alternativeName>
    <alternativeName>
        <fullName evidence="32">DnaJ homolog subfamily C member 26</fullName>
    </alternativeName>
    <alternativeName>
        <fullName evidence="31">DnaJ homolog subfamily C member 6</fullName>
    </alternativeName>
</protein>
<dbReference type="FunFam" id="3.90.190.10:FF:000255">
    <property type="entry name" value="putative tyrosine-protein phosphatase auxilin"/>
    <property type="match status" value="1"/>
</dbReference>
<evidence type="ECO:0000256" key="18">
    <source>
        <dbReference type="ARBA" id="ARBA00022949"/>
    </source>
</evidence>
<dbReference type="Gene3D" id="1.10.510.10">
    <property type="entry name" value="Transferase(Phosphotransferase) domain 1"/>
    <property type="match status" value="1"/>
</dbReference>
<feature type="domain" description="C2 tensin-type" evidence="37">
    <location>
        <begin position="614"/>
        <end position="754"/>
    </location>
</feature>
<dbReference type="GO" id="GO:0005794">
    <property type="term" value="C:Golgi apparatus"/>
    <property type="evidence" value="ECO:0007669"/>
    <property type="project" value="UniProtKB-SubCell"/>
</dbReference>
<dbReference type="GO" id="GO:0045747">
    <property type="term" value="P:positive regulation of Notch signaling pathway"/>
    <property type="evidence" value="ECO:0007669"/>
    <property type="project" value="TreeGrafter"/>
</dbReference>
<dbReference type="Pfam" id="PF00069">
    <property type="entry name" value="Pkinase"/>
    <property type="match status" value="1"/>
</dbReference>
<evidence type="ECO:0000256" key="9">
    <source>
        <dbReference type="ARBA" id="ARBA00022527"/>
    </source>
</evidence>
<dbReference type="GO" id="GO:0004674">
    <property type="term" value="F:protein serine/threonine kinase activity"/>
    <property type="evidence" value="ECO:0007669"/>
    <property type="project" value="UniProtKB-KW"/>
</dbReference>
<keyword evidence="22" id="KW-0143">Chaperone</keyword>
<dbReference type="InterPro" id="IPR035892">
    <property type="entry name" value="C2_domain_sf"/>
</dbReference>
<keyword evidence="21" id="KW-0729">SH3-binding</keyword>
<evidence type="ECO:0000256" key="17">
    <source>
        <dbReference type="ARBA" id="ARBA00022912"/>
    </source>
</evidence>
<comment type="similarity">
    <text evidence="5">Belongs to the protein kinase superfamily. AGC Ser/Thr protein kinase family. PKC subfamily.</text>
</comment>
<dbReference type="InterPro" id="IPR029023">
    <property type="entry name" value="Tensin_phosphatase"/>
</dbReference>
<gene>
    <name evidence="38" type="ORF">QE152_g14334</name>
</gene>
<keyword evidence="39" id="KW-1185">Reference proteome</keyword>
<keyword evidence="18" id="KW-0965">Cell junction</keyword>
<evidence type="ECO:0000256" key="13">
    <source>
        <dbReference type="ARBA" id="ARBA00022741"/>
    </source>
</evidence>
<dbReference type="GO" id="GO:0072583">
    <property type="term" value="P:clathrin-dependent endocytosis"/>
    <property type="evidence" value="ECO:0007669"/>
    <property type="project" value="UniProtKB-ARBA"/>
</dbReference>
<evidence type="ECO:0000256" key="16">
    <source>
        <dbReference type="ARBA" id="ARBA00022840"/>
    </source>
</evidence>
<feature type="domain" description="Protein kinase" evidence="34">
    <location>
        <begin position="36"/>
        <end position="310"/>
    </location>
</feature>
<dbReference type="GO" id="GO:0035612">
    <property type="term" value="F:AP-2 adaptor complex binding"/>
    <property type="evidence" value="ECO:0007669"/>
    <property type="project" value="TreeGrafter"/>
</dbReference>
<dbReference type="FunFam" id="1.10.510.10:FF:000228">
    <property type="entry name" value="cyclin-G-associated kinase isoform X1"/>
    <property type="match status" value="1"/>
</dbReference>
<feature type="compositionally biased region" description="Pro residues" evidence="33">
    <location>
        <begin position="373"/>
        <end position="397"/>
    </location>
</feature>
<evidence type="ECO:0000256" key="33">
    <source>
        <dbReference type="SAM" id="MobiDB-lite"/>
    </source>
</evidence>
<feature type="compositionally biased region" description="Polar residues" evidence="33">
    <location>
        <begin position="355"/>
        <end position="369"/>
    </location>
</feature>
<dbReference type="GO" id="GO:0048471">
    <property type="term" value="C:perinuclear region of cytoplasm"/>
    <property type="evidence" value="ECO:0007669"/>
    <property type="project" value="UniProtKB-SubCell"/>
</dbReference>
<feature type="region of interest" description="Disordered" evidence="33">
    <location>
        <begin position="977"/>
        <end position="1054"/>
    </location>
</feature>
<dbReference type="FunFam" id="1.10.287.110:FF:000002">
    <property type="entry name" value="putative tyrosine-protein phosphatase auxilin isoform X2"/>
    <property type="match status" value="1"/>
</dbReference>
<dbReference type="SMART" id="SM00271">
    <property type="entry name" value="DnaJ"/>
    <property type="match status" value="1"/>
</dbReference>
<dbReference type="Pfam" id="PF00226">
    <property type="entry name" value="DnaJ"/>
    <property type="match status" value="1"/>
</dbReference>
<dbReference type="GO" id="GO:0017124">
    <property type="term" value="F:SH3 domain binding"/>
    <property type="evidence" value="ECO:0007669"/>
    <property type="project" value="UniProtKB-KW"/>
</dbReference>
<evidence type="ECO:0000256" key="23">
    <source>
        <dbReference type="ARBA" id="ARBA00023306"/>
    </source>
</evidence>
<dbReference type="EC" id="2.7.11.1" evidence="6"/>
<dbReference type="GO" id="GO:2000369">
    <property type="term" value="P:regulation of clathrin-dependent endocytosis"/>
    <property type="evidence" value="ECO:0007669"/>
    <property type="project" value="TreeGrafter"/>
</dbReference>
<dbReference type="Proteomes" id="UP001458880">
    <property type="component" value="Unassembled WGS sequence"/>
</dbReference>
<dbReference type="SUPFAM" id="SSF56112">
    <property type="entry name" value="Protein kinase-like (PK-like)"/>
    <property type="match status" value="1"/>
</dbReference>
<comment type="catalytic activity">
    <reaction evidence="25">
        <text>L-threonyl-[protein] + ATP = O-phospho-L-threonyl-[protein] + ADP + H(+)</text>
        <dbReference type="Rhea" id="RHEA:46608"/>
        <dbReference type="Rhea" id="RHEA-COMP:11060"/>
        <dbReference type="Rhea" id="RHEA-COMP:11605"/>
        <dbReference type="ChEBI" id="CHEBI:15378"/>
        <dbReference type="ChEBI" id="CHEBI:30013"/>
        <dbReference type="ChEBI" id="CHEBI:30616"/>
        <dbReference type="ChEBI" id="CHEBI:61977"/>
        <dbReference type="ChEBI" id="CHEBI:456216"/>
        <dbReference type="EC" id="2.7.11.1"/>
    </reaction>
</comment>
<keyword evidence="17" id="KW-0904">Protein phosphatase</keyword>
<evidence type="ECO:0000259" key="34">
    <source>
        <dbReference type="PROSITE" id="PS50011"/>
    </source>
</evidence>
<dbReference type="InterPro" id="IPR014020">
    <property type="entry name" value="Tensin_C2-dom"/>
</dbReference>
<evidence type="ECO:0000256" key="30">
    <source>
        <dbReference type="ARBA" id="ARBA00069335"/>
    </source>
</evidence>
<evidence type="ECO:0000256" key="27">
    <source>
        <dbReference type="ARBA" id="ARBA00054326"/>
    </source>
</evidence>
<dbReference type="Gene3D" id="3.90.190.10">
    <property type="entry name" value="Protein tyrosine phosphatase superfamily"/>
    <property type="match status" value="1"/>
</dbReference>
<feature type="region of interest" description="Disordered" evidence="33">
    <location>
        <begin position="338"/>
        <end position="413"/>
    </location>
</feature>
<dbReference type="GO" id="GO:0004721">
    <property type="term" value="F:phosphoprotein phosphatase activity"/>
    <property type="evidence" value="ECO:0007669"/>
    <property type="project" value="UniProtKB-KW"/>
</dbReference>
<dbReference type="InterPro" id="IPR036869">
    <property type="entry name" value="J_dom_sf"/>
</dbReference>
<evidence type="ECO:0000256" key="29">
    <source>
        <dbReference type="ARBA" id="ARBA00068393"/>
    </source>
</evidence>
<dbReference type="SMART" id="SM00220">
    <property type="entry name" value="S_TKc"/>
    <property type="match status" value="1"/>
</dbReference>